<evidence type="ECO:0000256" key="1">
    <source>
        <dbReference type="SAM" id="SignalP"/>
    </source>
</evidence>
<reference evidence="3 4" key="1">
    <citation type="submission" date="2020-08" db="EMBL/GenBank/DDBJ databases">
        <title>Plant Genome Project.</title>
        <authorList>
            <person name="Zhang R.-G."/>
        </authorList>
    </citation>
    <scope>NUCLEOTIDE SEQUENCE [LARGE SCALE GENOMIC DNA]</scope>
    <source>
        <tissue evidence="3">Rhizome</tissue>
    </source>
</reference>
<dbReference type="Pfam" id="PF14368">
    <property type="entry name" value="LTP_2"/>
    <property type="match status" value="1"/>
</dbReference>
<dbReference type="OrthoDB" id="643149at2759"/>
<dbReference type="InterPro" id="IPR016140">
    <property type="entry name" value="Bifunc_inhib/LTP/seed_store"/>
</dbReference>
<comment type="caution">
    <text evidence="3">The sequence shown here is derived from an EMBL/GenBank/DDBJ whole genome shotgun (WGS) entry which is preliminary data.</text>
</comment>
<dbReference type="GO" id="GO:0009627">
    <property type="term" value="P:systemic acquired resistance"/>
    <property type="evidence" value="ECO:0007669"/>
    <property type="project" value="InterPro"/>
</dbReference>
<gene>
    <name evidence="3" type="ORF">ZIOFF_065948</name>
</gene>
<dbReference type="PANTHER" id="PTHR33122">
    <property type="entry name" value="LIPID BINDING PROTEIN-RELATED"/>
    <property type="match status" value="1"/>
</dbReference>
<feature type="domain" description="Bifunctional inhibitor/plant lipid transfer protein/seed storage helical" evidence="2">
    <location>
        <begin position="29"/>
        <end position="101"/>
    </location>
</feature>
<proteinExistence type="predicted"/>
<evidence type="ECO:0000313" key="3">
    <source>
        <dbReference type="EMBL" id="KAG6476702.1"/>
    </source>
</evidence>
<keyword evidence="4" id="KW-1185">Reference proteome</keyword>
<sequence length="101" mass="10915">MEFMLFMRRVAAVVLMLLLLETSSSQAICNMSQHGFDMCRPSVTPPNPPRPSAECCKALAVADLQCFCSYKSSPLLPALGIDPALAMKLPPKCGLKAPENC</sequence>
<dbReference type="GO" id="GO:0005504">
    <property type="term" value="F:fatty acid binding"/>
    <property type="evidence" value="ECO:0007669"/>
    <property type="project" value="InterPro"/>
</dbReference>
<dbReference type="SMART" id="SM00499">
    <property type="entry name" value="AAI"/>
    <property type="match status" value="1"/>
</dbReference>
<keyword evidence="1" id="KW-0732">Signal</keyword>
<dbReference type="InterPro" id="IPR044741">
    <property type="entry name" value="NsLTP-like"/>
</dbReference>
<evidence type="ECO:0000313" key="4">
    <source>
        <dbReference type="Proteomes" id="UP000734854"/>
    </source>
</evidence>
<dbReference type="EMBL" id="JACMSC010000018">
    <property type="protein sequence ID" value="KAG6476702.1"/>
    <property type="molecule type" value="Genomic_DNA"/>
</dbReference>
<dbReference type="CDD" id="cd04660">
    <property type="entry name" value="nsLTP_like"/>
    <property type="match status" value="1"/>
</dbReference>
<accession>A0A8J5KHH6</accession>
<feature type="signal peptide" evidence="1">
    <location>
        <begin position="1"/>
        <end position="27"/>
    </location>
</feature>
<evidence type="ECO:0000259" key="2">
    <source>
        <dbReference type="SMART" id="SM00499"/>
    </source>
</evidence>
<protein>
    <recommendedName>
        <fullName evidence="2">Bifunctional inhibitor/plant lipid transfer protein/seed storage helical domain-containing protein</fullName>
    </recommendedName>
</protein>
<dbReference type="AlphaFoldDB" id="A0A8J5KHH6"/>
<dbReference type="Proteomes" id="UP000734854">
    <property type="component" value="Unassembled WGS sequence"/>
</dbReference>
<dbReference type="InterPro" id="IPR039265">
    <property type="entry name" value="DIR1-like"/>
</dbReference>
<feature type="chain" id="PRO_5035253885" description="Bifunctional inhibitor/plant lipid transfer protein/seed storage helical domain-containing protein" evidence="1">
    <location>
        <begin position="28"/>
        <end position="101"/>
    </location>
</feature>
<organism evidence="3 4">
    <name type="scientific">Zingiber officinale</name>
    <name type="common">Ginger</name>
    <name type="synonym">Amomum zingiber</name>
    <dbReference type="NCBI Taxonomy" id="94328"/>
    <lineage>
        <taxon>Eukaryota</taxon>
        <taxon>Viridiplantae</taxon>
        <taxon>Streptophyta</taxon>
        <taxon>Embryophyta</taxon>
        <taxon>Tracheophyta</taxon>
        <taxon>Spermatophyta</taxon>
        <taxon>Magnoliopsida</taxon>
        <taxon>Liliopsida</taxon>
        <taxon>Zingiberales</taxon>
        <taxon>Zingiberaceae</taxon>
        <taxon>Zingiber</taxon>
    </lineage>
</organism>
<dbReference type="PANTHER" id="PTHR33122:SF60">
    <property type="entry name" value="LIPID-TRANSFER PROTEIN DIR1-RELATED"/>
    <property type="match status" value="1"/>
</dbReference>
<name>A0A8J5KHH6_ZINOF</name>